<accession>A0A1H3G689</accession>
<protein>
    <submittedName>
        <fullName evidence="1">Uncharacterized protein family (UPF0158)</fullName>
    </submittedName>
</protein>
<dbReference type="EMBL" id="FNPI01000001">
    <property type="protein sequence ID" value="SDX98781.1"/>
    <property type="molecule type" value="Genomic_DNA"/>
</dbReference>
<keyword evidence="2" id="KW-1185">Reference proteome</keyword>
<gene>
    <name evidence="1" type="ORF">SAMN05421736_10183</name>
</gene>
<proteinExistence type="predicted"/>
<sequence length="107" mass="12632">MKVKLDDVLEAIELASDEFEYYYNRGTVETVMYADSLITGIDNQELEADLEENLEKYIRLPTKYEINQYRIVEEFISSLPEGKTQEKLERRSRGEGLLEDLKIWCMI</sequence>
<dbReference type="Pfam" id="PF03682">
    <property type="entry name" value="UPF0158"/>
    <property type="match status" value="1"/>
</dbReference>
<dbReference type="STRING" id="1503961.SAMN05421736_10183"/>
<dbReference type="Proteomes" id="UP000198935">
    <property type="component" value="Unassembled WGS sequence"/>
</dbReference>
<evidence type="ECO:0000313" key="1">
    <source>
        <dbReference type="EMBL" id="SDX98781.1"/>
    </source>
</evidence>
<organism evidence="1 2">
    <name type="scientific">Evansella caseinilytica</name>
    <dbReference type="NCBI Taxonomy" id="1503961"/>
    <lineage>
        <taxon>Bacteria</taxon>
        <taxon>Bacillati</taxon>
        <taxon>Bacillota</taxon>
        <taxon>Bacilli</taxon>
        <taxon>Bacillales</taxon>
        <taxon>Bacillaceae</taxon>
        <taxon>Evansella</taxon>
    </lineage>
</organism>
<evidence type="ECO:0000313" key="2">
    <source>
        <dbReference type="Proteomes" id="UP000198935"/>
    </source>
</evidence>
<name>A0A1H3G689_9BACI</name>
<dbReference type="InterPro" id="IPR005361">
    <property type="entry name" value="UPF0158"/>
</dbReference>
<dbReference type="AlphaFoldDB" id="A0A1H3G689"/>
<reference evidence="2" key="1">
    <citation type="submission" date="2016-10" db="EMBL/GenBank/DDBJ databases">
        <authorList>
            <person name="Varghese N."/>
            <person name="Submissions S."/>
        </authorList>
    </citation>
    <scope>NUCLEOTIDE SEQUENCE [LARGE SCALE GENOMIC DNA]</scope>
    <source>
        <strain evidence="2">SP</strain>
    </source>
</reference>